<accession>A0ABR2LWU2</accession>
<organism evidence="1 2">
    <name type="scientific">Platanthera guangdongensis</name>
    <dbReference type="NCBI Taxonomy" id="2320717"/>
    <lineage>
        <taxon>Eukaryota</taxon>
        <taxon>Viridiplantae</taxon>
        <taxon>Streptophyta</taxon>
        <taxon>Embryophyta</taxon>
        <taxon>Tracheophyta</taxon>
        <taxon>Spermatophyta</taxon>
        <taxon>Magnoliopsida</taxon>
        <taxon>Liliopsida</taxon>
        <taxon>Asparagales</taxon>
        <taxon>Orchidaceae</taxon>
        <taxon>Orchidoideae</taxon>
        <taxon>Orchideae</taxon>
        <taxon>Orchidinae</taxon>
        <taxon>Platanthera</taxon>
    </lineage>
</organism>
<keyword evidence="2" id="KW-1185">Reference proteome</keyword>
<dbReference type="EMBL" id="JBBWWR010000014">
    <property type="protein sequence ID" value="KAK8953308.1"/>
    <property type="molecule type" value="Genomic_DNA"/>
</dbReference>
<protein>
    <submittedName>
        <fullName evidence="1">Uncharacterized protein</fullName>
    </submittedName>
</protein>
<proteinExistence type="predicted"/>
<comment type="caution">
    <text evidence="1">The sequence shown here is derived from an EMBL/GenBank/DDBJ whole genome shotgun (WGS) entry which is preliminary data.</text>
</comment>
<gene>
    <name evidence="1" type="ORF">KSP40_PGU020878</name>
</gene>
<dbReference type="Proteomes" id="UP001412067">
    <property type="component" value="Unassembled WGS sequence"/>
</dbReference>
<name>A0ABR2LWU2_9ASPA</name>
<evidence type="ECO:0000313" key="2">
    <source>
        <dbReference type="Proteomes" id="UP001412067"/>
    </source>
</evidence>
<sequence>MIEQLKCTCIREKRCVEDSIVIEEMSVKLKKSCLVMIEQLKDMLGFVLVSPNLDIDCKDTKFEGDKCGNEVITPRLPSPHTECENQLRHDFVGATIWEWGTAIVREVAPSRISCRRNANSPRERIVKFPRFGVVKNFHDFKSRVAIHGGKTLLLCLPHDPSASAISRRKNPPPILCRASLRRLLMASSRPGVARRKLGPDIPVATKEGEVVAEIQIIDWKNRTGSILGTLLAAVDDQVSSKT</sequence>
<reference evidence="1 2" key="1">
    <citation type="journal article" date="2022" name="Nat. Plants">
        <title>Genomes of leafy and leafless Platanthera orchids illuminate the evolution of mycoheterotrophy.</title>
        <authorList>
            <person name="Li M.H."/>
            <person name="Liu K.W."/>
            <person name="Li Z."/>
            <person name="Lu H.C."/>
            <person name="Ye Q.L."/>
            <person name="Zhang D."/>
            <person name="Wang J.Y."/>
            <person name="Li Y.F."/>
            <person name="Zhong Z.M."/>
            <person name="Liu X."/>
            <person name="Yu X."/>
            <person name="Liu D.K."/>
            <person name="Tu X.D."/>
            <person name="Liu B."/>
            <person name="Hao Y."/>
            <person name="Liao X.Y."/>
            <person name="Jiang Y.T."/>
            <person name="Sun W.H."/>
            <person name="Chen J."/>
            <person name="Chen Y.Q."/>
            <person name="Ai Y."/>
            <person name="Zhai J.W."/>
            <person name="Wu S.S."/>
            <person name="Zhou Z."/>
            <person name="Hsiao Y.Y."/>
            <person name="Wu W.L."/>
            <person name="Chen Y.Y."/>
            <person name="Lin Y.F."/>
            <person name="Hsu J.L."/>
            <person name="Li C.Y."/>
            <person name="Wang Z.W."/>
            <person name="Zhao X."/>
            <person name="Zhong W.Y."/>
            <person name="Ma X.K."/>
            <person name="Ma L."/>
            <person name="Huang J."/>
            <person name="Chen G.Z."/>
            <person name="Huang M.Z."/>
            <person name="Huang L."/>
            <person name="Peng D.H."/>
            <person name="Luo Y.B."/>
            <person name="Zou S.Q."/>
            <person name="Chen S.P."/>
            <person name="Lan S."/>
            <person name="Tsai W.C."/>
            <person name="Van de Peer Y."/>
            <person name="Liu Z.J."/>
        </authorList>
    </citation>
    <scope>NUCLEOTIDE SEQUENCE [LARGE SCALE GENOMIC DNA]</scope>
    <source>
        <strain evidence="1">Lor288</strain>
    </source>
</reference>
<evidence type="ECO:0000313" key="1">
    <source>
        <dbReference type="EMBL" id="KAK8953308.1"/>
    </source>
</evidence>